<evidence type="ECO:0000256" key="1">
    <source>
        <dbReference type="SAM" id="Phobius"/>
    </source>
</evidence>
<name>A0A1G2CR73_9BACT</name>
<dbReference type="EMBL" id="MHLG01000012">
    <property type="protein sequence ID" value="OGZ03869.1"/>
    <property type="molecule type" value="Genomic_DNA"/>
</dbReference>
<comment type="caution">
    <text evidence="2">The sequence shown here is derived from an EMBL/GenBank/DDBJ whole genome shotgun (WGS) entry which is preliminary data.</text>
</comment>
<keyword evidence="1" id="KW-1133">Transmembrane helix</keyword>
<accession>A0A1G2CR73</accession>
<protein>
    <recommendedName>
        <fullName evidence="4">Type II secretion system protein GspH</fullName>
    </recommendedName>
</protein>
<keyword evidence="1" id="KW-0812">Transmembrane</keyword>
<dbReference type="Gene3D" id="3.30.700.10">
    <property type="entry name" value="Glycoprotein, Type 4 Pilin"/>
    <property type="match status" value="1"/>
</dbReference>
<dbReference type="AlphaFoldDB" id="A0A1G2CR73"/>
<proteinExistence type="predicted"/>
<reference evidence="2 3" key="1">
    <citation type="journal article" date="2016" name="Nat. Commun.">
        <title>Thousands of microbial genomes shed light on interconnected biogeochemical processes in an aquifer system.</title>
        <authorList>
            <person name="Anantharaman K."/>
            <person name="Brown C.T."/>
            <person name="Hug L.A."/>
            <person name="Sharon I."/>
            <person name="Castelle C.J."/>
            <person name="Probst A.J."/>
            <person name="Thomas B.C."/>
            <person name="Singh A."/>
            <person name="Wilkins M.J."/>
            <person name="Karaoz U."/>
            <person name="Brodie E.L."/>
            <person name="Williams K.H."/>
            <person name="Hubbard S.S."/>
            <person name="Banfield J.F."/>
        </authorList>
    </citation>
    <scope>NUCLEOTIDE SEQUENCE [LARGE SCALE GENOMIC DNA]</scope>
</reference>
<feature type="transmembrane region" description="Helical" evidence="1">
    <location>
        <begin position="20"/>
        <end position="45"/>
    </location>
</feature>
<gene>
    <name evidence="2" type="ORF">A2604_01125</name>
</gene>
<dbReference type="InterPro" id="IPR045584">
    <property type="entry name" value="Pilin-like"/>
</dbReference>
<keyword evidence="1" id="KW-0472">Membrane</keyword>
<sequence>MTESKINFLKMKNNFKQGRVGLSMVELMITIGVMAIVVSAGFVNLRNFQGKKALSNEADSIVAVLRRAQQNAVGQENASAWGVKFFNQVSGGDYYQVFYGASYAAGTAESIKYLSLGLKFTSPTSGNSTEILFVKGTGLTNVVTVVIAESKDLSNTKTVSVNALGLAKRDD</sequence>
<dbReference type="SUPFAM" id="SSF54523">
    <property type="entry name" value="Pili subunits"/>
    <property type="match status" value="1"/>
</dbReference>
<dbReference type="Proteomes" id="UP000177587">
    <property type="component" value="Unassembled WGS sequence"/>
</dbReference>
<evidence type="ECO:0000313" key="2">
    <source>
        <dbReference type="EMBL" id="OGZ03869.1"/>
    </source>
</evidence>
<evidence type="ECO:0000313" key="3">
    <source>
        <dbReference type="Proteomes" id="UP000177587"/>
    </source>
</evidence>
<dbReference type="STRING" id="1798656.A2604_01125"/>
<evidence type="ECO:0008006" key="4">
    <source>
        <dbReference type="Google" id="ProtNLM"/>
    </source>
</evidence>
<organism evidence="2 3">
    <name type="scientific">Candidatus Liptonbacteria bacterium RIFOXYD1_FULL_36_11</name>
    <dbReference type="NCBI Taxonomy" id="1798656"/>
    <lineage>
        <taxon>Bacteria</taxon>
        <taxon>Candidatus Liptoniibacteriota</taxon>
    </lineage>
</organism>